<dbReference type="InterPro" id="IPR029151">
    <property type="entry name" value="Sensor-like_sf"/>
</dbReference>
<evidence type="ECO:0000256" key="4">
    <source>
        <dbReference type="SAM" id="Phobius"/>
    </source>
</evidence>
<dbReference type="SUPFAM" id="SSF103190">
    <property type="entry name" value="Sensory domain-like"/>
    <property type="match status" value="1"/>
</dbReference>
<evidence type="ECO:0000313" key="6">
    <source>
        <dbReference type="EMBL" id="TQR14231.1"/>
    </source>
</evidence>
<accession>A0A544T9U6</accession>
<dbReference type="CDD" id="cd11386">
    <property type="entry name" value="MCP_signal"/>
    <property type="match status" value="1"/>
</dbReference>
<protein>
    <recommendedName>
        <fullName evidence="5">Methyl-accepting transducer domain-containing protein</fullName>
    </recommendedName>
</protein>
<keyword evidence="4" id="KW-0472">Membrane</keyword>
<evidence type="ECO:0000313" key="7">
    <source>
        <dbReference type="Proteomes" id="UP000318937"/>
    </source>
</evidence>
<dbReference type="GO" id="GO:0004888">
    <property type="term" value="F:transmembrane signaling receptor activity"/>
    <property type="evidence" value="ECO:0007669"/>
    <property type="project" value="InterPro"/>
</dbReference>
<dbReference type="GO" id="GO:0006935">
    <property type="term" value="P:chemotaxis"/>
    <property type="evidence" value="ECO:0007669"/>
    <property type="project" value="InterPro"/>
</dbReference>
<evidence type="ECO:0000256" key="2">
    <source>
        <dbReference type="ARBA" id="ARBA00029447"/>
    </source>
</evidence>
<dbReference type="InterPro" id="IPR004089">
    <property type="entry name" value="MCPsignal_dom"/>
</dbReference>
<feature type="domain" description="Methyl-accepting transducer" evidence="5">
    <location>
        <begin position="293"/>
        <end position="529"/>
    </location>
</feature>
<keyword evidence="7" id="KW-1185">Reference proteome</keyword>
<dbReference type="Pfam" id="PF00015">
    <property type="entry name" value="MCPsignal"/>
    <property type="match status" value="1"/>
</dbReference>
<organism evidence="6 7">
    <name type="scientific">Psychrobacillus soli</name>
    <dbReference type="NCBI Taxonomy" id="1543965"/>
    <lineage>
        <taxon>Bacteria</taxon>
        <taxon>Bacillati</taxon>
        <taxon>Bacillota</taxon>
        <taxon>Bacilli</taxon>
        <taxon>Bacillales</taxon>
        <taxon>Bacillaceae</taxon>
        <taxon>Psychrobacillus</taxon>
    </lineage>
</organism>
<dbReference type="Gene3D" id="6.10.340.10">
    <property type="match status" value="1"/>
</dbReference>
<dbReference type="PANTHER" id="PTHR32089">
    <property type="entry name" value="METHYL-ACCEPTING CHEMOTAXIS PROTEIN MCPB"/>
    <property type="match status" value="1"/>
</dbReference>
<keyword evidence="1 3" id="KW-0807">Transducer</keyword>
<feature type="transmembrane region" description="Helical" evidence="4">
    <location>
        <begin position="193"/>
        <end position="214"/>
    </location>
</feature>
<dbReference type="Proteomes" id="UP000318937">
    <property type="component" value="Unassembled WGS sequence"/>
</dbReference>
<evidence type="ECO:0000256" key="1">
    <source>
        <dbReference type="ARBA" id="ARBA00023224"/>
    </source>
</evidence>
<dbReference type="PRINTS" id="PR00260">
    <property type="entry name" value="CHEMTRNSDUCR"/>
</dbReference>
<dbReference type="RefSeq" id="WP_142607498.1">
    <property type="nucleotide sequence ID" value="NZ_VDGG01000020.1"/>
</dbReference>
<comment type="similarity">
    <text evidence="2">Belongs to the methyl-accepting chemotaxis (MCP) protein family.</text>
</comment>
<dbReference type="OrthoDB" id="369835at2"/>
<proteinExistence type="inferred from homology"/>
<evidence type="ECO:0000256" key="3">
    <source>
        <dbReference type="PROSITE-ProRule" id="PRU00284"/>
    </source>
</evidence>
<dbReference type="PROSITE" id="PS50111">
    <property type="entry name" value="CHEMOTAXIS_TRANSDUC_2"/>
    <property type="match status" value="1"/>
</dbReference>
<dbReference type="GO" id="GO:0007165">
    <property type="term" value="P:signal transduction"/>
    <property type="evidence" value="ECO:0007669"/>
    <property type="project" value="UniProtKB-KW"/>
</dbReference>
<dbReference type="SUPFAM" id="SSF58104">
    <property type="entry name" value="Methyl-accepting chemotaxis protein (MCP) signaling domain"/>
    <property type="match status" value="1"/>
</dbReference>
<comment type="caution">
    <text evidence="6">The sequence shown here is derived from an EMBL/GenBank/DDBJ whole genome shotgun (WGS) entry which is preliminary data.</text>
</comment>
<keyword evidence="4" id="KW-1133">Transmembrane helix</keyword>
<gene>
    <name evidence="6" type="ORF">FG383_11305</name>
</gene>
<reference evidence="6 7" key="1">
    <citation type="submission" date="2019-05" db="EMBL/GenBank/DDBJ databases">
        <title>Psychrobacillus vulpis sp. nov., a new species isolated from feces of a red fox that inhabits in The Tablas de Daimiel Natural Park, Albacete, Spain.</title>
        <authorList>
            <person name="Rodriguez M."/>
            <person name="Reina J.C."/>
            <person name="Bejar V."/>
            <person name="Llamas I."/>
        </authorList>
    </citation>
    <scope>NUCLEOTIDE SEQUENCE [LARGE SCALE GENOMIC DNA]</scope>
    <source>
        <strain evidence="6 7">NHI-2</strain>
    </source>
</reference>
<dbReference type="EMBL" id="VDGG01000020">
    <property type="protein sequence ID" value="TQR14231.1"/>
    <property type="molecule type" value="Genomic_DNA"/>
</dbReference>
<sequence>MKRKSLSTKMALILITVMLFLFLAVSALFTMSTLRTVEDSIRSQAVSTANYLASKIDGDEYKEFTEDSVENDAYWDIRNQLINVLNSTGVLYVYTLQADPSAVQIMIDGYAKGVEGAATIGQPTTGTTYNDVKAVLEGESVSTKVIDDPEFGRYLSAFSPIKASNGDIVGILAVDIAAENVKEIQSNLLKTTIPIVALLFFVIILILTIIFYIYTKRTFAPLGVVSEALGDFAEGKWTMASKKVGAIKFKSENEISALAKAFTASYKQLSATMNEITSQSNRISQSSTQLYGTIEETMETNRMINAHMVELAEGSAKSLQHSEESVTALEEMAIGIHKIADSGNDMTNTSNDVAEFISKGHEESKEVVIKIKDVQQMFHQTGTKVAELSNQSKQIQEITVVMTGIAEQTNLLALNAAIEAARAGEAGKGFAVVADEVRKLAEQSKRSAEEIRTLIDNFELVTNEVSDVMDATSAKVIEGTESVQEIGNMLERIVNRIAQINLEIQDNSAVTEEMSAGSEEILAAFEDIKGFARNTATQTIEVAESAAEQTKAMGTLEAMSGDLQKISQSLSELIEKFE</sequence>
<dbReference type="GO" id="GO:0016020">
    <property type="term" value="C:membrane"/>
    <property type="evidence" value="ECO:0007669"/>
    <property type="project" value="InterPro"/>
</dbReference>
<dbReference type="AlphaFoldDB" id="A0A544T9U6"/>
<name>A0A544T9U6_9BACI</name>
<dbReference type="Gene3D" id="1.10.287.950">
    <property type="entry name" value="Methyl-accepting chemotaxis protein"/>
    <property type="match status" value="1"/>
</dbReference>
<dbReference type="SMART" id="SM00283">
    <property type="entry name" value="MA"/>
    <property type="match status" value="1"/>
</dbReference>
<dbReference type="PANTHER" id="PTHR32089:SF112">
    <property type="entry name" value="LYSOZYME-LIKE PROTEIN-RELATED"/>
    <property type="match status" value="1"/>
</dbReference>
<dbReference type="InterPro" id="IPR004090">
    <property type="entry name" value="Chemotax_Me-accpt_rcpt"/>
</dbReference>
<keyword evidence="4" id="KW-0812">Transmembrane</keyword>
<evidence type="ECO:0000259" key="5">
    <source>
        <dbReference type="PROSITE" id="PS50111"/>
    </source>
</evidence>